<reference evidence="3" key="1">
    <citation type="submission" date="2022-09" db="EMBL/GenBank/DDBJ databases">
        <title>Diverse halophilic archaea isolated from saline environments.</title>
        <authorList>
            <person name="Cui H.-L."/>
        </authorList>
    </citation>
    <scope>NUCLEOTIDE SEQUENCE</scope>
    <source>
        <strain evidence="3">ZS-35-S2</strain>
    </source>
</reference>
<keyword evidence="4" id="KW-1185">Reference proteome</keyword>
<accession>A0A9E7U761</accession>
<dbReference type="KEGG" id="ssai:N0B31_13845"/>
<dbReference type="InterPro" id="IPR055516">
    <property type="entry name" value="DUF7090"/>
</dbReference>
<dbReference type="RefSeq" id="WP_260592216.1">
    <property type="nucleotide sequence ID" value="NZ_CP104003.1"/>
</dbReference>
<evidence type="ECO:0000256" key="2">
    <source>
        <dbReference type="ARBA" id="ARBA00022840"/>
    </source>
</evidence>
<dbReference type="AlphaFoldDB" id="A0A9E7U761"/>
<dbReference type="InterPro" id="IPR027417">
    <property type="entry name" value="P-loop_NTPase"/>
</dbReference>
<gene>
    <name evidence="3" type="ORF">N0B31_13845</name>
</gene>
<evidence type="ECO:0000313" key="3">
    <source>
        <dbReference type="EMBL" id="UWM53221.1"/>
    </source>
</evidence>
<proteinExistence type="predicted"/>
<dbReference type="Pfam" id="PF23365">
    <property type="entry name" value="DUF7090"/>
    <property type="match status" value="1"/>
</dbReference>
<dbReference type="EMBL" id="CP104003">
    <property type="protein sequence ID" value="UWM53221.1"/>
    <property type="molecule type" value="Genomic_DNA"/>
</dbReference>
<evidence type="ECO:0000256" key="1">
    <source>
        <dbReference type="ARBA" id="ARBA00022741"/>
    </source>
</evidence>
<organism evidence="3 4">
    <name type="scientific">Salinirubellus salinus</name>
    <dbReference type="NCBI Taxonomy" id="1364945"/>
    <lineage>
        <taxon>Archaea</taxon>
        <taxon>Methanobacteriati</taxon>
        <taxon>Methanobacteriota</taxon>
        <taxon>Stenosarchaea group</taxon>
        <taxon>Halobacteria</taxon>
        <taxon>Halobacteriales</taxon>
        <taxon>Natronomonadaceae</taxon>
        <taxon>Salinirubellus</taxon>
    </lineage>
</organism>
<dbReference type="PANTHER" id="PTHR43637">
    <property type="entry name" value="UPF0273 PROTEIN TM_0370"/>
    <property type="match status" value="1"/>
</dbReference>
<sequence>MDYELAIENTPDTIPGGTGILLVHPSTGETDRIDTDFLKTDTDHLLVVSTRTTAREVQQKLEHYGVDEDRAVILDTLSVERGYSRRSSDRVHYVAAPDDLDGIVDQVRQFLETHDGKLRVSVDSITEMAYYADEDRAREAVERILDLLRDHDAVGLFHLAEEVHEPEVLEGYRDLFEGIVTLDADGTVTGEF</sequence>
<keyword evidence="2" id="KW-0067">ATP-binding</keyword>
<dbReference type="Gene3D" id="3.40.50.300">
    <property type="entry name" value="P-loop containing nucleotide triphosphate hydrolases"/>
    <property type="match status" value="1"/>
</dbReference>
<protein>
    <recommendedName>
        <fullName evidence="5">KaiC-like domain-containing protein</fullName>
    </recommendedName>
</protein>
<keyword evidence="1" id="KW-0547">Nucleotide-binding</keyword>
<evidence type="ECO:0000313" key="4">
    <source>
        <dbReference type="Proteomes" id="UP001057580"/>
    </source>
</evidence>
<dbReference type="GeneID" id="74943525"/>
<evidence type="ECO:0008006" key="5">
    <source>
        <dbReference type="Google" id="ProtNLM"/>
    </source>
</evidence>
<name>A0A9E7U761_9EURY</name>
<dbReference type="GO" id="GO:0005524">
    <property type="term" value="F:ATP binding"/>
    <property type="evidence" value="ECO:0007669"/>
    <property type="project" value="UniProtKB-KW"/>
</dbReference>
<dbReference type="Proteomes" id="UP001057580">
    <property type="component" value="Chromosome"/>
</dbReference>